<dbReference type="Pfam" id="PF01867">
    <property type="entry name" value="Cas_Cas1"/>
    <property type="match status" value="1"/>
</dbReference>
<feature type="binding site" evidence="10">
    <location>
        <position position="239"/>
    </location>
    <ligand>
        <name>Mn(2+)</name>
        <dbReference type="ChEBI" id="CHEBI:29035"/>
    </ligand>
</feature>
<keyword evidence="7 10" id="KW-0238">DNA-binding</keyword>
<sequence length="326" mass="37111">MEAIYILEPGTYLRLSGETLRIMREKEVVKEIPVAGLERLTLLGRATMSGAVLDFLIEKGVDTVFLTQTGRFRARLLPDGKGHVRLRQLQYKRLFDEDFRLDTARLIVAKKIENQIAFLLKRSYKQREESVRVMCLRLNAMSKRLALADDIEAVRGIEGGASRIFYDAYGLLIKNSAFEFNGRNKHPPLDPVNALLSFVYTLFTNEVLSAIQASGLDPYLGALHEPLHGRPSLACDLVEEWRGLAESFVLTLINRKAVSVDDFIKTGKRERPIEMTPSLLKTLVHAHEKKMNSSIKKGASSLKLRWAIHERVRDFKRYLEKPDIGF</sequence>
<protein>
    <recommendedName>
        <fullName evidence="10">CRISPR-associated endonuclease Cas1</fullName>
        <ecNumber evidence="10">3.1.-.-</ecNumber>
    </recommendedName>
</protein>
<comment type="function">
    <text evidence="10">CRISPR (clustered regularly interspaced short palindromic repeat), is an adaptive immune system that provides protection against mobile genetic elements (viruses, transposable elements and conjugative plasmids). CRISPR clusters contain spacers, sequences complementary to antecedent mobile elements, and target invading nucleic acids. CRISPR clusters are transcribed and processed into CRISPR RNA (crRNA). Acts as a dsDNA endonuclease. Involved in the integration of spacer DNA into the CRISPR cassette.</text>
</comment>
<dbReference type="Gene3D" id="1.20.120.920">
    <property type="entry name" value="CRISPR-associated endonuclease Cas1, C-terminal domain"/>
    <property type="match status" value="1"/>
</dbReference>
<dbReference type="InterPro" id="IPR042206">
    <property type="entry name" value="CRISPR-assoc_Cas1_C"/>
</dbReference>
<dbReference type="HAMAP" id="MF_01470">
    <property type="entry name" value="Cas1"/>
    <property type="match status" value="1"/>
</dbReference>
<evidence type="ECO:0000256" key="9">
    <source>
        <dbReference type="ARBA" id="ARBA00038592"/>
    </source>
</evidence>
<evidence type="ECO:0000313" key="11">
    <source>
        <dbReference type="EMBL" id="OCC14959.1"/>
    </source>
</evidence>
<comment type="cofactor">
    <cofactor evidence="10">
        <name>Mg(2+)</name>
        <dbReference type="ChEBI" id="CHEBI:18420"/>
    </cofactor>
    <cofactor evidence="10">
        <name>Mn(2+)</name>
        <dbReference type="ChEBI" id="CHEBI:29035"/>
    </cofactor>
</comment>
<feature type="binding site" evidence="10">
    <location>
        <position position="224"/>
    </location>
    <ligand>
        <name>Mn(2+)</name>
        <dbReference type="ChEBI" id="CHEBI:29035"/>
    </ligand>
</feature>
<dbReference type="AlphaFoldDB" id="A0A1B9F4S6"/>
<dbReference type="GO" id="GO:0043571">
    <property type="term" value="P:maintenance of CRISPR repeat elements"/>
    <property type="evidence" value="ECO:0007669"/>
    <property type="project" value="UniProtKB-UniRule"/>
</dbReference>
<evidence type="ECO:0000313" key="12">
    <source>
        <dbReference type="Proteomes" id="UP000093080"/>
    </source>
</evidence>
<evidence type="ECO:0000256" key="6">
    <source>
        <dbReference type="ARBA" id="ARBA00023118"/>
    </source>
</evidence>
<keyword evidence="3 10" id="KW-0255">Endonuclease</keyword>
<dbReference type="OrthoDB" id="9803119at2"/>
<evidence type="ECO:0000256" key="5">
    <source>
        <dbReference type="ARBA" id="ARBA00022842"/>
    </source>
</evidence>
<name>A0A1B9F4S6_9BACT</name>
<keyword evidence="6 10" id="KW-0051">Antiviral defense</keyword>
<evidence type="ECO:0000256" key="4">
    <source>
        <dbReference type="ARBA" id="ARBA00022801"/>
    </source>
</evidence>
<dbReference type="STRING" id="1156395.DBT_1754"/>
<dbReference type="GO" id="GO:0004519">
    <property type="term" value="F:endonuclease activity"/>
    <property type="evidence" value="ECO:0007669"/>
    <property type="project" value="UniProtKB-UniRule"/>
</dbReference>
<evidence type="ECO:0000256" key="8">
    <source>
        <dbReference type="ARBA" id="ARBA00023211"/>
    </source>
</evidence>
<keyword evidence="2 10" id="KW-0479">Metal-binding</keyword>
<dbReference type="InterPro" id="IPR050646">
    <property type="entry name" value="Cas1"/>
</dbReference>
<dbReference type="EMBL" id="MAGO01000008">
    <property type="protein sequence ID" value="OCC14959.1"/>
    <property type="molecule type" value="Genomic_DNA"/>
</dbReference>
<dbReference type="RefSeq" id="WP_067619087.1">
    <property type="nucleotide sequence ID" value="NZ_MAGO01000008.1"/>
</dbReference>
<dbReference type="GO" id="GO:0016787">
    <property type="term" value="F:hydrolase activity"/>
    <property type="evidence" value="ECO:0007669"/>
    <property type="project" value="UniProtKB-KW"/>
</dbReference>
<keyword evidence="1 10" id="KW-0540">Nuclease</keyword>
<reference evidence="11 12" key="1">
    <citation type="submission" date="2016-06" db="EMBL/GenBank/DDBJ databases">
        <title>Respiratory ammonification of nitrate coupled to the oxidation of elemental sulfur in deep-sea autotrophic thermophilic bacteria.</title>
        <authorList>
            <person name="Slobodkina G.B."/>
            <person name="Mardanov A.V."/>
            <person name="Ravin N.V."/>
            <person name="Frolova A.A."/>
            <person name="Viryasiv M.B."/>
            <person name="Chernyh N.A."/>
            <person name="Bonch-Osmolovskaya E.A."/>
            <person name="Slobodkin A.I."/>
        </authorList>
    </citation>
    <scope>NUCLEOTIDE SEQUENCE [LARGE SCALE GENOMIC DNA]</scope>
    <source>
        <strain evidence="11 12">S69</strain>
    </source>
</reference>
<proteinExistence type="inferred from homology"/>
<dbReference type="InterPro" id="IPR002729">
    <property type="entry name" value="CRISPR-assoc_Cas1"/>
</dbReference>
<dbReference type="EC" id="3.1.-.-" evidence="10"/>
<dbReference type="PANTHER" id="PTHR34353:SF2">
    <property type="entry name" value="CRISPR-ASSOCIATED ENDONUCLEASE CAS1 1"/>
    <property type="match status" value="1"/>
</dbReference>
<dbReference type="CDD" id="cd09634">
    <property type="entry name" value="Cas1_I-II-III"/>
    <property type="match status" value="1"/>
</dbReference>
<evidence type="ECO:0000256" key="2">
    <source>
        <dbReference type="ARBA" id="ARBA00022723"/>
    </source>
</evidence>
<accession>A0A1B9F4S6</accession>
<evidence type="ECO:0000256" key="7">
    <source>
        <dbReference type="ARBA" id="ARBA00023125"/>
    </source>
</evidence>
<dbReference type="Gene3D" id="3.100.10.20">
    <property type="entry name" value="CRISPR-associated endonuclease Cas1, N-terminal domain"/>
    <property type="match status" value="1"/>
</dbReference>
<keyword evidence="4 10" id="KW-0378">Hydrolase</keyword>
<keyword evidence="5 10" id="KW-0460">Magnesium</keyword>
<organism evidence="11 12">
    <name type="scientific">Dissulfuribacter thermophilus</name>
    <dbReference type="NCBI Taxonomy" id="1156395"/>
    <lineage>
        <taxon>Bacteria</taxon>
        <taxon>Pseudomonadati</taxon>
        <taxon>Thermodesulfobacteriota</taxon>
        <taxon>Dissulfuribacteria</taxon>
        <taxon>Dissulfuribacterales</taxon>
        <taxon>Dissulfuribacteraceae</taxon>
        <taxon>Dissulfuribacter</taxon>
    </lineage>
</organism>
<comment type="caution">
    <text evidence="11">The sequence shown here is derived from an EMBL/GenBank/DDBJ whole genome shotgun (WGS) entry which is preliminary data.</text>
</comment>
<dbReference type="GO" id="GO:0003677">
    <property type="term" value="F:DNA binding"/>
    <property type="evidence" value="ECO:0007669"/>
    <property type="project" value="UniProtKB-KW"/>
</dbReference>
<comment type="similarity">
    <text evidence="10">Belongs to the CRISPR-associated endonuclease Cas1 family.</text>
</comment>
<evidence type="ECO:0000256" key="10">
    <source>
        <dbReference type="HAMAP-Rule" id="MF_01470"/>
    </source>
</evidence>
<evidence type="ECO:0000256" key="1">
    <source>
        <dbReference type="ARBA" id="ARBA00022722"/>
    </source>
</evidence>
<dbReference type="PANTHER" id="PTHR34353">
    <property type="entry name" value="CRISPR-ASSOCIATED ENDONUCLEASE CAS1 1"/>
    <property type="match status" value="1"/>
</dbReference>
<dbReference type="PATRIC" id="fig|1156395.6.peg.1769"/>
<dbReference type="GO" id="GO:0046872">
    <property type="term" value="F:metal ion binding"/>
    <property type="evidence" value="ECO:0007669"/>
    <property type="project" value="UniProtKB-UniRule"/>
</dbReference>
<comment type="subunit">
    <text evidence="9 10">Homodimer, forms a heterotetramer with a Cas2 homodimer.</text>
</comment>
<keyword evidence="12" id="KW-1185">Reference proteome</keyword>
<dbReference type="NCBIfam" id="TIGR00287">
    <property type="entry name" value="cas1"/>
    <property type="match status" value="1"/>
</dbReference>
<dbReference type="Proteomes" id="UP000093080">
    <property type="component" value="Unassembled WGS sequence"/>
</dbReference>
<dbReference type="InterPro" id="IPR042211">
    <property type="entry name" value="CRISPR-assoc_Cas1_N"/>
</dbReference>
<feature type="binding site" evidence="10">
    <location>
        <position position="158"/>
    </location>
    <ligand>
        <name>Mn(2+)</name>
        <dbReference type="ChEBI" id="CHEBI:29035"/>
    </ligand>
</feature>
<evidence type="ECO:0000256" key="3">
    <source>
        <dbReference type="ARBA" id="ARBA00022759"/>
    </source>
</evidence>
<keyword evidence="8 10" id="KW-0464">Manganese</keyword>
<dbReference type="GO" id="GO:0051607">
    <property type="term" value="P:defense response to virus"/>
    <property type="evidence" value="ECO:0007669"/>
    <property type="project" value="UniProtKB-UniRule"/>
</dbReference>
<gene>
    <name evidence="10" type="primary">cas1</name>
    <name evidence="11" type="ORF">DBT_1754</name>
</gene>